<keyword evidence="12" id="KW-0220">Diaminopimelate biosynthesis</keyword>
<dbReference type="PANTHER" id="PTHR21499:SF3">
    <property type="entry name" value="ASPARTOKINASE"/>
    <property type="match status" value="1"/>
</dbReference>
<evidence type="ECO:0000256" key="7">
    <source>
        <dbReference type="ARBA" id="ARBA00022605"/>
    </source>
</evidence>
<organism evidence="18 19">
    <name type="scientific">Neoehrlichia mikurensis</name>
    <dbReference type="NCBI Taxonomy" id="89586"/>
    <lineage>
        <taxon>Bacteria</taxon>
        <taxon>Pseudomonadati</taxon>
        <taxon>Pseudomonadota</taxon>
        <taxon>Alphaproteobacteria</taxon>
        <taxon>Rickettsiales</taxon>
        <taxon>Anaplasmataceae</taxon>
        <taxon>Candidatus Neoehrlichia</taxon>
    </lineage>
</organism>
<feature type="domain" description="ACT" evidence="17">
    <location>
        <begin position="266"/>
        <end position="348"/>
    </location>
</feature>
<keyword evidence="13" id="KW-0457">Lysine biosynthesis</keyword>
<comment type="pathway">
    <text evidence="2 16">Amino-acid biosynthesis; L-methionine biosynthesis via de novo pathway; L-homoserine from L-aspartate: step 1/3.</text>
</comment>
<keyword evidence="7 16" id="KW-0028">Amino-acid biosynthesis</keyword>
<dbReference type="Pfam" id="PF22468">
    <property type="entry name" value="ACT_9"/>
    <property type="match status" value="1"/>
</dbReference>
<evidence type="ECO:0000256" key="9">
    <source>
        <dbReference type="ARBA" id="ARBA00022741"/>
    </source>
</evidence>
<gene>
    <name evidence="18" type="ORF">LUA81_01230</name>
</gene>
<dbReference type="PIRSF" id="PIRSF000726">
    <property type="entry name" value="Asp_kin"/>
    <property type="match status" value="1"/>
</dbReference>
<dbReference type="Gene3D" id="3.40.1160.10">
    <property type="entry name" value="Acetylglutamate kinase-like"/>
    <property type="match status" value="1"/>
</dbReference>
<dbReference type="CDD" id="cd04261">
    <property type="entry name" value="AAK_AKii-LysC-BS"/>
    <property type="match status" value="1"/>
</dbReference>
<dbReference type="NCBIfam" id="NF005154">
    <property type="entry name" value="PRK06635.1-2"/>
    <property type="match status" value="1"/>
</dbReference>
<dbReference type="PROSITE" id="PS51671">
    <property type="entry name" value="ACT"/>
    <property type="match status" value="1"/>
</dbReference>
<dbReference type="RefSeq" id="WP_254841951.1">
    <property type="nucleotide sequence ID" value="NZ_CP089285.1"/>
</dbReference>
<name>A0ABY5F0P5_9RICK</name>
<proteinExistence type="inferred from homology"/>
<evidence type="ECO:0000256" key="13">
    <source>
        <dbReference type="ARBA" id="ARBA00023154"/>
    </source>
</evidence>
<keyword evidence="11" id="KW-0067">ATP-binding</keyword>
<evidence type="ECO:0000256" key="10">
    <source>
        <dbReference type="ARBA" id="ARBA00022777"/>
    </source>
</evidence>
<evidence type="ECO:0000256" key="1">
    <source>
        <dbReference type="ARBA" id="ARBA00004766"/>
    </source>
</evidence>
<dbReference type="NCBIfam" id="TIGR00657">
    <property type="entry name" value="asp_kinases"/>
    <property type="match status" value="1"/>
</dbReference>
<keyword evidence="8 15" id="KW-0808">Transferase</keyword>
<keyword evidence="9" id="KW-0547">Nucleotide-binding</keyword>
<dbReference type="InterPro" id="IPR001048">
    <property type="entry name" value="Asp/Glu/Uridylate_kinase"/>
</dbReference>
<dbReference type="Gene3D" id="3.30.2130.10">
    <property type="entry name" value="VC0802-like"/>
    <property type="match status" value="1"/>
</dbReference>
<evidence type="ECO:0000256" key="12">
    <source>
        <dbReference type="ARBA" id="ARBA00022915"/>
    </source>
</evidence>
<dbReference type="PANTHER" id="PTHR21499">
    <property type="entry name" value="ASPARTATE KINASE"/>
    <property type="match status" value="1"/>
</dbReference>
<evidence type="ECO:0000256" key="6">
    <source>
        <dbReference type="ARBA" id="ARBA00016273"/>
    </source>
</evidence>
<evidence type="ECO:0000256" key="15">
    <source>
        <dbReference type="RuleBase" id="RU003448"/>
    </source>
</evidence>
<evidence type="ECO:0000256" key="16">
    <source>
        <dbReference type="RuleBase" id="RU004249"/>
    </source>
</evidence>
<dbReference type="SUPFAM" id="SSF55021">
    <property type="entry name" value="ACT-like"/>
    <property type="match status" value="2"/>
</dbReference>
<dbReference type="PROSITE" id="PS00324">
    <property type="entry name" value="ASPARTOKINASE"/>
    <property type="match status" value="1"/>
</dbReference>
<evidence type="ECO:0000256" key="3">
    <source>
        <dbReference type="ARBA" id="ARBA00005139"/>
    </source>
</evidence>
<evidence type="ECO:0000313" key="19">
    <source>
        <dbReference type="Proteomes" id="UP001059985"/>
    </source>
</evidence>
<reference evidence="18 19" key="1">
    <citation type="journal article" date="2022" name="Microorganisms">
        <title>Assembly and Comparison of Ca. Neoehrlichia mikurensis Genomes.</title>
        <authorList>
            <person name="Azagi T."/>
            <person name="Dirks R.P."/>
            <person name="Yebra-Pimentel E.S."/>
            <person name="Schaap P.J."/>
            <person name="Koehorst J.J."/>
            <person name="Esser H.J."/>
            <person name="Sprong H."/>
        </authorList>
    </citation>
    <scope>NUCLEOTIDE SEQUENCE [LARGE SCALE GENOMIC DNA]</scope>
    <source>
        <strain evidence="18">18-2804</strain>
    </source>
</reference>
<evidence type="ECO:0000313" key="18">
    <source>
        <dbReference type="EMBL" id="UTO56610.1"/>
    </source>
</evidence>
<comment type="pathway">
    <text evidence="3 16">Amino-acid biosynthesis; L-threonine biosynthesis; L-threonine from L-aspartate: step 1/5.</text>
</comment>
<comment type="catalytic activity">
    <reaction evidence="14 15">
        <text>L-aspartate + ATP = 4-phospho-L-aspartate + ADP</text>
        <dbReference type="Rhea" id="RHEA:23776"/>
        <dbReference type="ChEBI" id="CHEBI:29991"/>
        <dbReference type="ChEBI" id="CHEBI:30616"/>
        <dbReference type="ChEBI" id="CHEBI:57535"/>
        <dbReference type="ChEBI" id="CHEBI:456216"/>
        <dbReference type="EC" id="2.7.2.4"/>
    </reaction>
</comment>
<evidence type="ECO:0000256" key="4">
    <source>
        <dbReference type="ARBA" id="ARBA00010122"/>
    </source>
</evidence>
<dbReference type="NCBIfam" id="NF005155">
    <property type="entry name" value="PRK06635.1-4"/>
    <property type="match status" value="1"/>
</dbReference>
<evidence type="ECO:0000256" key="11">
    <source>
        <dbReference type="ARBA" id="ARBA00022840"/>
    </source>
</evidence>
<dbReference type="SUPFAM" id="SSF53633">
    <property type="entry name" value="Carbamate kinase-like"/>
    <property type="match status" value="1"/>
</dbReference>
<dbReference type="InterPro" id="IPR054352">
    <property type="entry name" value="ACT_Aspartokinase"/>
</dbReference>
<keyword evidence="10 15" id="KW-0418">Kinase</keyword>
<dbReference type="InterPro" id="IPR002912">
    <property type="entry name" value="ACT_dom"/>
</dbReference>
<dbReference type="InterPro" id="IPR036393">
    <property type="entry name" value="AceGlu_kinase-like_sf"/>
</dbReference>
<comment type="pathway">
    <text evidence="1 16">Amino-acid biosynthesis; L-lysine biosynthesis via DAP pathway; (S)-tetrahydrodipicolinate from L-aspartate: step 1/4.</text>
</comment>
<dbReference type="InterPro" id="IPR001341">
    <property type="entry name" value="Asp_kinase"/>
</dbReference>
<evidence type="ECO:0000256" key="2">
    <source>
        <dbReference type="ARBA" id="ARBA00004986"/>
    </source>
</evidence>
<evidence type="ECO:0000256" key="5">
    <source>
        <dbReference type="ARBA" id="ARBA00013059"/>
    </source>
</evidence>
<evidence type="ECO:0000256" key="14">
    <source>
        <dbReference type="ARBA" id="ARBA00047872"/>
    </source>
</evidence>
<dbReference type="InterPro" id="IPR045865">
    <property type="entry name" value="ACT-like_dom_sf"/>
</dbReference>
<dbReference type="InterPro" id="IPR018042">
    <property type="entry name" value="Aspartate_kinase_CS"/>
</dbReference>
<dbReference type="EMBL" id="CP089285">
    <property type="protein sequence ID" value="UTO56610.1"/>
    <property type="molecule type" value="Genomic_DNA"/>
</dbReference>
<dbReference type="CDD" id="cd04913">
    <property type="entry name" value="ACT_AKii-LysC-BS-like_1"/>
    <property type="match status" value="1"/>
</dbReference>
<protein>
    <recommendedName>
        <fullName evidence="6 15">Aspartokinase</fullName>
        <ecNumber evidence="5 15">2.7.2.4</ecNumber>
    </recommendedName>
</protein>
<sequence>MSKIIVKKFGGTSLKDIECINKVAKIIQNDVINNYKVIVVVSAMGTFTNDIISKIKLLSDLCTASALAEYDSIIASGEQISSGLLSIALQKMNIKARSWLGWQIPIKTSSHYSNARIVEVEDTELKNFLKDNDVAIIAGFQGVYNNRITTLGRGGSDTSAVAIAAALKLDLCYIYTDVDGIYTTDPNTVPTARKVNNITYDEMLEMSSLGAKILQVRSVEIAMRYNIKLCVLSTFAKTQGTFVVRKEEIMESHTITGITLHNNAVSITVESINTLTGIAAVFAPLAQNNISVDMIIQNIGHEKINVTFTISEDHIARTTALLTELKDQIMYNNLIINPTVAEVSIIGVGMISNPGVAYKMFNTLSNNKIKILAVTTSEIKISVLIERIHSALAIKVLHDAFELHINKELK</sequence>
<evidence type="ECO:0000259" key="17">
    <source>
        <dbReference type="PROSITE" id="PS51671"/>
    </source>
</evidence>
<comment type="similarity">
    <text evidence="4 15">Belongs to the aspartokinase family.</text>
</comment>
<dbReference type="Proteomes" id="UP001059985">
    <property type="component" value="Chromosome"/>
</dbReference>
<dbReference type="InterPro" id="IPR041740">
    <property type="entry name" value="AKii-LysC-BS"/>
</dbReference>
<dbReference type="GO" id="GO:0004072">
    <property type="term" value="F:aspartate kinase activity"/>
    <property type="evidence" value="ECO:0007669"/>
    <property type="project" value="UniProtKB-EC"/>
</dbReference>
<keyword evidence="19" id="KW-1185">Reference proteome</keyword>
<accession>A0ABY5F0P5</accession>
<dbReference type="InterPro" id="IPR005260">
    <property type="entry name" value="Asp_kin_monofn"/>
</dbReference>
<dbReference type="Pfam" id="PF00696">
    <property type="entry name" value="AA_kinase"/>
    <property type="match status" value="1"/>
</dbReference>
<evidence type="ECO:0000256" key="8">
    <source>
        <dbReference type="ARBA" id="ARBA00022679"/>
    </source>
</evidence>
<dbReference type="CDD" id="cd04923">
    <property type="entry name" value="ACT_AK-LysC-DapG-like_2"/>
    <property type="match status" value="1"/>
</dbReference>
<dbReference type="EC" id="2.7.2.4" evidence="5 15"/>